<proteinExistence type="predicted"/>
<dbReference type="RefSeq" id="WP_072302828.1">
    <property type="nucleotide sequence ID" value="NZ_FPIY01000001.1"/>
</dbReference>
<feature type="chain" id="PRO_5012927578" evidence="1">
    <location>
        <begin position="20"/>
        <end position="80"/>
    </location>
</feature>
<accession>A0A1K1N5Z1</accession>
<evidence type="ECO:0000313" key="3">
    <source>
        <dbReference type="Proteomes" id="UP000183257"/>
    </source>
</evidence>
<sequence length="80" mass="8848">MKTLATLFFILCVSLSVQAQKADRQPQKKVIAVAVTKIVKSSTILEKTVNNSVVRLYLIKNAKITKELSFVTKGNKAKLV</sequence>
<feature type="signal peptide" evidence="1">
    <location>
        <begin position="1"/>
        <end position="19"/>
    </location>
</feature>
<keyword evidence="1" id="KW-0732">Signal</keyword>
<dbReference type="STRING" id="76595.SAMN05660313_01198"/>
<evidence type="ECO:0000256" key="1">
    <source>
        <dbReference type="SAM" id="SignalP"/>
    </source>
</evidence>
<evidence type="ECO:0000313" key="2">
    <source>
        <dbReference type="EMBL" id="SFW30759.1"/>
    </source>
</evidence>
<organism evidence="2 3">
    <name type="scientific">Cellulophaga fucicola</name>
    <dbReference type="NCBI Taxonomy" id="76595"/>
    <lineage>
        <taxon>Bacteria</taxon>
        <taxon>Pseudomonadati</taxon>
        <taxon>Bacteroidota</taxon>
        <taxon>Flavobacteriia</taxon>
        <taxon>Flavobacteriales</taxon>
        <taxon>Flavobacteriaceae</taxon>
        <taxon>Cellulophaga</taxon>
    </lineage>
</organism>
<dbReference type="OrthoDB" id="1448952at2"/>
<name>A0A1K1N5Z1_9FLAO</name>
<dbReference type="EMBL" id="FPIY01000001">
    <property type="protein sequence ID" value="SFW30759.1"/>
    <property type="molecule type" value="Genomic_DNA"/>
</dbReference>
<protein>
    <submittedName>
        <fullName evidence="2">Uncharacterized protein</fullName>
    </submittedName>
</protein>
<dbReference type="AlphaFoldDB" id="A0A1K1N5Z1"/>
<gene>
    <name evidence="2" type="ORF">SAMN05660313_01198</name>
</gene>
<reference evidence="3" key="1">
    <citation type="submission" date="2016-11" db="EMBL/GenBank/DDBJ databases">
        <authorList>
            <person name="Varghese N."/>
            <person name="Submissions S."/>
        </authorList>
    </citation>
    <scope>NUCLEOTIDE SEQUENCE [LARGE SCALE GENOMIC DNA]</scope>
    <source>
        <strain evidence="3">DSM 24786</strain>
    </source>
</reference>
<dbReference type="Proteomes" id="UP000183257">
    <property type="component" value="Unassembled WGS sequence"/>
</dbReference>
<keyword evidence="3" id="KW-1185">Reference proteome</keyword>